<dbReference type="PANTHER" id="PTHR15921:SF3">
    <property type="entry name" value="PRE-MRNA CLEAVAGE COMPLEX 2 PROTEIN PCF11"/>
    <property type="match status" value="1"/>
</dbReference>
<dbReference type="STRING" id="36166.T1GPX2"/>
<protein>
    <submittedName>
        <fullName evidence="1">Uncharacterized protein</fullName>
    </submittedName>
</protein>
<dbReference type="GO" id="GO:0031124">
    <property type="term" value="P:mRNA 3'-end processing"/>
    <property type="evidence" value="ECO:0007669"/>
    <property type="project" value="InterPro"/>
</dbReference>
<dbReference type="GO" id="GO:0003729">
    <property type="term" value="F:mRNA binding"/>
    <property type="evidence" value="ECO:0007669"/>
    <property type="project" value="InterPro"/>
</dbReference>
<dbReference type="EnsemblMetazoa" id="MESCA005668-RA">
    <property type="protein sequence ID" value="MESCA005668-PA"/>
    <property type="gene ID" value="MESCA005668"/>
</dbReference>
<evidence type="ECO:0000313" key="2">
    <source>
        <dbReference type="Proteomes" id="UP000015102"/>
    </source>
</evidence>
<reference evidence="2" key="1">
    <citation type="submission" date="2013-02" db="EMBL/GenBank/DDBJ databases">
        <authorList>
            <person name="Hughes D."/>
        </authorList>
    </citation>
    <scope>NUCLEOTIDE SEQUENCE</scope>
    <source>
        <strain>Durham</strain>
        <strain evidence="2">NC isolate 2 -- Noor lab</strain>
    </source>
</reference>
<dbReference type="AlphaFoldDB" id="T1GPX2"/>
<dbReference type="PANTHER" id="PTHR15921">
    <property type="entry name" value="PRE-MRNA CLEAVAGE COMPLEX II"/>
    <property type="match status" value="1"/>
</dbReference>
<dbReference type="Proteomes" id="UP000015102">
    <property type="component" value="Unassembled WGS sequence"/>
</dbReference>
<evidence type="ECO:0000313" key="1">
    <source>
        <dbReference type="EnsemblMetazoa" id="MESCA005668-PA"/>
    </source>
</evidence>
<organism evidence="1 2">
    <name type="scientific">Megaselia scalaris</name>
    <name type="common">Humpbacked fly</name>
    <name type="synonym">Phora scalaris</name>
    <dbReference type="NCBI Taxonomy" id="36166"/>
    <lineage>
        <taxon>Eukaryota</taxon>
        <taxon>Metazoa</taxon>
        <taxon>Ecdysozoa</taxon>
        <taxon>Arthropoda</taxon>
        <taxon>Hexapoda</taxon>
        <taxon>Insecta</taxon>
        <taxon>Pterygota</taxon>
        <taxon>Neoptera</taxon>
        <taxon>Endopterygota</taxon>
        <taxon>Diptera</taxon>
        <taxon>Brachycera</taxon>
        <taxon>Muscomorpha</taxon>
        <taxon>Platypezoidea</taxon>
        <taxon>Phoridae</taxon>
        <taxon>Megaseliini</taxon>
        <taxon>Megaselia</taxon>
    </lineage>
</organism>
<dbReference type="HOGENOM" id="CLU_2948607_0_0_1"/>
<keyword evidence="2" id="KW-1185">Reference proteome</keyword>
<proteinExistence type="predicted"/>
<dbReference type="InterPro" id="IPR045154">
    <property type="entry name" value="PCF11-like"/>
</dbReference>
<dbReference type="GO" id="GO:0005849">
    <property type="term" value="C:mRNA cleavage factor complex"/>
    <property type="evidence" value="ECO:0007669"/>
    <property type="project" value="TreeGrafter"/>
</dbReference>
<dbReference type="GO" id="GO:0006369">
    <property type="term" value="P:termination of RNA polymerase II transcription"/>
    <property type="evidence" value="ECO:0007669"/>
    <property type="project" value="InterPro"/>
</dbReference>
<dbReference type="GO" id="GO:0005737">
    <property type="term" value="C:cytoplasm"/>
    <property type="evidence" value="ECO:0007669"/>
    <property type="project" value="TreeGrafter"/>
</dbReference>
<name>T1GPX2_MEGSC</name>
<sequence length="60" mass="6946">MFALRQTWNDVFPSQKLYALDVKVNCMDANWPITAKITPKAVHVNPNHPNFIHSNPNFRP</sequence>
<dbReference type="EMBL" id="CAQQ02011691">
    <property type="status" value="NOT_ANNOTATED_CDS"/>
    <property type="molecule type" value="Genomic_DNA"/>
</dbReference>
<accession>T1GPX2</accession>
<dbReference type="GO" id="GO:0000993">
    <property type="term" value="F:RNA polymerase II complex binding"/>
    <property type="evidence" value="ECO:0007669"/>
    <property type="project" value="InterPro"/>
</dbReference>
<reference evidence="1" key="2">
    <citation type="submission" date="2015-06" db="UniProtKB">
        <authorList>
            <consortium name="EnsemblMetazoa"/>
        </authorList>
    </citation>
    <scope>IDENTIFICATION</scope>
</reference>